<comment type="caution">
    <text evidence="2">The sequence shown here is derived from an EMBL/GenBank/DDBJ whole genome shotgun (WGS) entry which is preliminary data.</text>
</comment>
<proteinExistence type="predicted"/>
<evidence type="ECO:0000256" key="1">
    <source>
        <dbReference type="SAM" id="MobiDB-lite"/>
    </source>
</evidence>
<feature type="region of interest" description="Disordered" evidence="1">
    <location>
        <begin position="163"/>
        <end position="193"/>
    </location>
</feature>
<dbReference type="AlphaFoldDB" id="A0A2C6KED0"/>
<feature type="region of interest" description="Disordered" evidence="1">
    <location>
        <begin position="226"/>
        <end position="247"/>
    </location>
</feature>
<evidence type="ECO:0000313" key="3">
    <source>
        <dbReference type="Proteomes" id="UP000221165"/>
    </source>
</evidence>
<accession>A0A2C6KED0</accession>
<organism evidence="2 3">
    <name type="scientific">Cystoisospora suis</name>
    <dbReference type="NCBI Taxonomy" id="483139"/>
    <lineage>
        <taxon>Eukaryota</taxon>
        <taxon>Sar</taxon>
        <taxon>Alveolata</taxon>
        <taxon>Apicomplexa</taxon>
        <taxon>Conoidasida</taxon>
        <taxon>Coccidia</taxon>
        <taxon>Eucoccidiorida</taxon>
        <taxon>Eimeriorina</taxon>
        <taxon>Sarcocystidae</taxon>
        <taxon>Cystoisospora</taxon>
    </lineage>
</organism>
<name>A0A2C6KED0_9APIC</name>
<dbReference type="EMBL" id="MIGC01011836">
    <property type="protein sequence ID" value="PHJ14743.1"/>
    <property type="molecule type" value="Genomic_DNA"/>
</dbReference>
<sequence length="352" mass="36479">MQSPEGNPLQPGIAHGSGGSGQRHARGGGRRAMASLKGSECAIPLENNGVPPPPPPPPVISRKKGEAHLTGGGPASVHGPGCPGFQNDSRAFPVLGMCAIRAGGPGYVVEQSKSDVPCSRGHPLEGAHCSDNPFAQSSDVVSRTYSQTPQLYEVGIRGGGGFEAADSGSPLSRGGASVDRPSGGRGASNPSALECIDPTRYRVECQAQVSSNNAVVSNVDNNRSWGLTKRESRDGGGIGAVSDQREGAWTTAQSPLFGKRERRETKTDTGEEKTKRLAEQDGDLFAMSTVSPVSPSPTASQILKRRGGENSYLAGEFSGGVGTPQMDGRRGGSRTMRSPEAGAKPTLPCTFF</sequence>
<feature type="region of interest" description="Disordered" evidence="1">
    <location>
        <begin position="313"/>
        <end position="352"/>
    </location>
</feature>
<evidence type="ECO:0000313" key="2">
    <source>
        <dbReference type="EMBL" id="PHJ14743.1"/>
    </source>
</evidence>
<reference evidence="2 3" key="1">
    <citation type="journal article" date="2017" name="Int. J. Parasitol.">
        <title>The genome of the protozoan parasite Cystoisospora suis and a reverse vaccinology approach to identify vaccine candidates.</title>
        <authorList>
            <person name="Palmieri N."/>
            <person name="Shrestha A."/>
            <person name="Ruttkowski B."/>
            <person name="Beck T."/>
            <person name="Vogl C."/>
            <person name="Tomley F."/>
            <person name="Blake D.P."/>
            <person name="Joachim A."/>
        </authorList>
    </citation>
    <scope>NUCLEOTIDE SEQUENCE [LARGE SCALE GENOMIC DNA]</scope>
    <source>
        <strain evidence="2 3">Wien I</strain>
    </source>
</reference>
<gene>
    <name evidence="2" type="ORF">CSUI_011447</name>
</gene>
<feature type="region of interest" description="Disordered" evidence="1">
    <location>
        <begin position="1"/>
        <end position="82"/>
    </location>
</feature>
<keyword evidence="3" id="KW-1185">Reference proteome</keyword>
<dbReference type="Proteomes" id="UP000221165">
    <property type="component" value="Unassembled WGS sequence"/>
</dbReference>
<protein>
    <submittedName>
        <fullName evidence="2">Uncharacterized protein</fullName>
    </submittedName>
</protein>
<dbReference type="RefSeq" id="XP_067916479.1">
    <property type="nucleotide sequence ID" value="XM_068071545.1"/>
</dbReference>
<feature type="compositionally biased region" description="Pro residues" evidence="1">
    <location>
        <begin position="50"/>
        <end position="59"/>
    </location>
</feature>
<dbReference type="VEuPathDB" id="ToxoDB:CSUI_011447"/>
<dbReference type="GeneID" id="94434756"/>